<name>A0ABS8SU09_DATST</name>
<organism evidence="1 2">
    <name type="scientific">Datura stramonium</name>
    <name type="common">Jimsonweed</name>
    <name type="synonym">Common thornapple</name>
    <dbReference type="NCBI Taxonomy" id="4076"/>
    <lineage>
        <taxon>Eukaryota</taxon>
        <taxon>Viridiplantae</taxon>
        <taxon>Streptophyta</taxon>
        <taxon>Embryophyta</taxon>
        <taxon>Tracheophyta</taxon>
        <taxon>Spermatophyta</taxon>
        <taxon>Magnoliopsida</taxon>
        <taxon>eudicotyledons</taxon>
        <taxon>Gunneridae</taxon>
        <taxon>Pentapetalae</taxon>
        <taxon>asterids</taxon>
        <taxon>lamiids</taxon>
        <taxon>Solanales</taxon>
        <taxon>Solanaceae</taxon>
        <taxon>Solanoideae</taxon>
        <taxon>Datureae</taxon>
        <taxon>Datura</taxon>
    </lineage>
</organism>
<evidence type="ECO:0000313" key="2">
    <source>
        <dbReference type="Proteomes" id="UP000823775"/>
    </source>
</evidence>
<comment type="caution">
    <text evidence="1">The sequence shown here is derived from an EMBL/GenBank/DDBJ whole genome shotgun (WGS) entry which is preliminary data.</text>
</comment>
<protein>
    <submittedName>
        <fullName evidence="1">Uncharacterized protein</fullName>
    </submittedName>
</protein>
<feature type="non-terminal residue" evidence="1">
    <location>
        <position position="1"/>
    </location>
</feature>
<reference evidence="1 2" key="1">
    <citation type="journal article" date="2021" name="BMC Genomics">
        <title>Datura genome reveals duplications of psychoactive alkaloid biosynthetic genes and high mutation rate following tissue culture.</title>
        <authorList>
            <person name="Rajewski A."/>
            <person name="Carter-House D."/>
            <person name="Stajich J."/>
            <person name="Litt A."/>
        </authorList>
    </citation>
    <scope>NUCLEOTIDE SEQUENCE [LARGE SCALE GENOMIC DNA]</scope>
    <source>
        <strain evidence="1">AR-01</strain>
    </source>
</reference>
<keyword evidence="2" id="KW-1185">Reference proteome</keyword>
<accession>A0ABS8SU09</accession>
<proteinExistence type="predicted"/>
<sequence>WCHSIDSLRKLGLITNVDDDFDQGRYERSIGLGTSCFPACPRERNKNSKGTTLEVVVVKDDNEESKWNKSLVGETKFFELDTTFDTLSANDFIVPKGSSNFKALEGTWNHDSVDYLEMFGGSPCEQVMQETIGVTEIDATFGSLYGKSNVHRV</sequence>
<gene>
    <name evidence="1" type="ORF">HAX54_048271</name>
</gene>
<dbReference type="Proteomes" id="UP000823775">
    <property type="component" value="Unassembled WGS sequence"/>
</dbReference>
<dbReference type="EMBL" id="JACEIK010000794">
    <property type="protein sequence ID" value="MCD7462328.1"/>
    <property type="molecule type" value="Genomic_DNA"/>
</dbReference>
<evidence type="ECO:0000313" key="1">
    <source>
        <dbReference type="EMBL" id="MCD7462328.1"/>
    </source>
</evidence>